<dbReference type="EMBL" id="VAHF01000011">
    <property type="protein sequence ID" value="TXG50312.1"/>
    <property type="molecule type" value="Genomic_DNA"/>
</dbReference>
<dbReference type="Proteomes" id="UP000323000">
    <property type="component" value="Chromosome 11"/>
</dbReference>
<evidence type="ECO:0000313" key="8">
    <source>
        <dbReference type="EMBL" id="TXG50312.1"/>
    </source>
</evidence>
<proteinExistence type="predicted"/>
<dbReference type="FunFam" id="3.80.10.10:FF:000400">
    <property type="entry name" value="Nuclear pore complex protein NUP107"/>
    <property type="match status" value="1"/>
</dbReference>
<dbReference type="Pfam" id="PF13855">
    <property type="entry name" value="LRR_8"/>
    <property type="match status" value="1"/>
</dbReference>
<comment type="caution">
    <text evidence="8">The sequence shown here is derived from an EMBL/GenBank/DDBJ whole genome shotgun (WGS) entry which is preliminary data.</text>
</comment>
<sequence>MERKSIWALSISIFLLFTVANSEVEEVKQALVQFMQKLSSGNVPRDQNWGWNMSSDPCNDRWVGVICDMSLQSVRKIVLDGFNLSGTLDASSVCMTKSLAVLSLEGNSVAGEIPEEISNCKQLIYLSISENRFSGTIPVSMSQLRNLKRLDVSNNNLSGKIPDFSLISGLVGFLAENNYLSGRIPDFSFSNLMQFNVSNNRLSGPIPDVRGRFGADSFSGNPGLCGKPLSNACPPTSPS</sequence>
<feature type="domain" description="Leucine-rich repeat-containing N-terminal plant-type" evidence="7">
    <location>
        <begin position="28"/>
        <end position="68"/>
    </location>
</feature>
<dbReference type="Pfam" id="PF00560">
    <property type="entry name" value="LRR_1"/>
    <property type="match status" value="1"/>
</dbReference>
<dbReference type="OrthoDB" id="69842at2759"/>
<keyword evidence="9" id="KW-1185">Reference proteome</keyword>
<evidence type="ECO:0000256" key="5">
    <source>
        <dbReference type="ARBA" id="ARBA00023136"/>
    </source>
</evidence>
<evidence type="ECO:0000313" key="9">
    <source>
        <dbReference type="Proteomes" id="UP000323000"/>
    </source>
</evidence>
<evidence type="ECO:0000256" key="1">
    <source>
        <dbReference type="ARBA" id="ARBA00004370"/>
    </source>
</evidence>
<keyword evidence="5" id="KW-0472">Membrane</keyword>
<organism evidence="8 9">
    <name type="scientific">Acer yangbiense</name>
    <dbReference type="NCBI Taxonomy" id="1000413"/>
    <lineage>
        <taxon>Eukaryota</taxon>
        <taxon>Viridiplantae</taxon>
        <taxon>Streptophyta</taxon>
        <taxon>Embryophyta</taxon>
        <taxon>Tracheophyta</taxon>
        <taxon>Spermatophyta</taxon>
        <taxon>Magnoliopsida</taxon>
        <taxon>eudicotyledons</taxon>
        <taxon>Gunneridae</taxon>
        <taxon>Pentapetalae</taxon>
        <taxon>rosids</taxon>
        <taxon>malvids</taxon>
        <taxon>Sapindales</taxon>
        <taxon>Sapindaceae</taxon>
        <taxon>Hippocastanoideae</taxon>
        <taxon>Acereae</taxon>
        <taxon>Acer</taxon>
    </lineage>
</organism>
<comment type="subcellular location">
    <subcellularLocation>
        <location evidence="1">Membrane</location>
    </subcellularLocation>
</comment>
<dbReference type="AlphaFoldDB" id="A0A5C7H1F2"/>
<name>A0A5C7H1F2_9ROSI</name>
<feature type="signal peptide" evidence="6">
    <location>
        <begin position="1"/>
        <end position="22"/>
    </location>
</feature>
<protein>
    <recommendedName>
        <fullName evidence="7">Leucine-rich repeat-containing N-terminal plant-type domain-containing protein</fullName>
    </recommendedName>
</protein>
<feature type="chain" id="PRO_5022894210" description="Leucine-rich repeat-containing N-terminal plant-type domain-containing protein" evidence="6">
    <location>
        <begin position="23"/>
        <end position="239"/>
    </location>
</feature>
<evidence type="ECO:0000256" key="4">
    <source>
        <dbReference type="ARBA" id="ARBA00022737"/>
    </source>
</evidence>
<evidence type="ECO:0000256" key="2">
    <source>
        <dbReference type="ARBA" id="ARBA00022614"/>
    </source>
</evidence>
<dbReference type="SUPFAM" id="SSF52058">
    <property type="entry name" value="L domain-like"/>
    <property type="match status" value="1"/>
</dbReference>
<dbReference type="PANTHER" id="PTHR48060">
    <property type="entry name" value="DNA DAMAGE-REPAIR/TOLERATION PROTEIN DRT100"/>
    <property type="match status" value="1"/>
</dbReference>
<keyword evidence="4" id="KW-0677">Repeat</keyword>
<dbReference type="Pfam" id="PF08263">
    <property type="entry name" value="LRRNT_2"/>
    <property type="match status" value="1"/>
</dbReference>
<dbReference type="PROSITE" id="PS51450">
    <property type="entry name" value="LRR"/>
    <property type="match status" value="1"/>
</dbReference>
<evidence type="ECO:0000259" key="7">
    <source>
        <dbReference type="Pfam" id="PF08263"/>
    </source>
</evidence>
<evidence type="ECO:0000256" key="6">
    <source>
        <dbReference type="SAM" id="SignalP"/>
    </source>
</evidence>
<dbReference type="Gene3D" id="3.80.10.10">
    <property type="entry name" value="Ribonuclease Inhibitor"/>
    <property type="match status" value="2"/>
</dbReference>
<keyword evidence="2" id="KW-0433">Leucine-rich repeat</keyword>
<dbReference type="GO" id="GO:0016020">
    <property type="term" value="C:membrane"/>
    <property type="evidence" value="ECO:0007669"/>
    <property type="project" value="UniProtKB-SubCell"/>
</dbReference>
<dbReference type="InterPro" id="IPR001611">
    <property type="entry name" value="Leu-rich_rpt"/>
</dbReference>
<reference evidence="9" key="1">
    <citation type="journal article" date="2019" name="Gigascience">
        <title>De novo genome assembly of the endangered Acer yangbiense, a plant species with extremely small populations endemic to Yunnan Province, China.</title>
        <authorList>
            <person name="Yang J."/>
            <person name="Wariss H.M."/>
            <person name="Tao L."/>
            <person name="Zhang R."/>
            <person name="Yun Q."/>
            <person name="Hollingsworth P."/>
            <person name="Dao Z."/>
            <person name="Luo G."/>
            <person name="Guo H."/>
            <person name="Ma Y."/>
            <person name="Sun W."/>
        </authorList>
    </citation>
    <scope>NUCLEOTIDE SEQUENCE [LARGE SCALE GENOMIC DNA]</scope>
    <source>
        <strain evidence="9">cv. Malutang</strain>
    </source>
</reference>
<dbReference type="InterPro" id="IPR013210">
    <property type="entry name" value="LRR_N_plant-typ"/>
</dbReference>
<accession>A0A5C7H1F2</accession>
<dbReference type="InterPro" id="IPR053211">
    <property type="entry name" value="DNA_repair-toleration"/>
</dbReference>
<evidence type="ECO:0000256" key="3">
    <source>
        <dbReference type="ARBA" id="ARBA00022729"/>
    </source>
</evidence>
<keyword evidence="3 6" id="KW-0732">Signal</keyword>
<dbReference type="PANTHER" id="PTHR48060:SF21">
    <property type="entry name" value="L DOMAIN-LIKE PROTEIN"/>
    <property type="match status" value="1"/>
</dbReference>
<dbReference type="InterPro" id="IPR032675">
    <property type="entry name" value="LRR_dom_sf"/>
</dbReference>
<gene>
    <name evidence="8" type="ORF">EZV62_022836</name>
</gene>